<evidence type="ECO:0000256" key="3">
    <source>
        <dbReference type="ARBA" id="ARBA00022475"/>
    </source>
</evidence>
<comment type="subcellular location">
    <subcellularLocation>
        <location evidence="1">Cell membrane</location>
        <topology evidence="1">Single-pass membrane protein</topology>
    </subcellularLocation>
</comment>
<dbReference type="Pfam" id="PF00691">
    <property type="entry name" value="OmpA"/>
    <property type="match status" value="1"/>
</dbReference>
<evidence type="ECO:0000259" key="9">
    <source>
        <dbReference type="PROSITE" id="PS51123"/>
    </source>
</evidence>
<proteinExistence type="inferred from homology"/>
<dbReference type="InterPro" id="IPR006665">
    <property type="entry name" value="OmpA-like"/>
</dbReference>
<reference evidence="10 11" key="1">
    <citation type="submission" date="2016-10" db="EMBL/GenBank/DDBJ databases">
        <authorList>
            <person name="de Groot N.N."/>
        </authorList>
    </citation>
    <scope>NUCLEOTIDE SEQUENCE [LARGE SCALE GENOMIC DNA]</scope>
    <source>
        <strain evidence="10 11">CGMCC 1.6134</strain>
    </source>
</reference>
<evidence type="ECO:0000313" key="10">
    <source>
        <dbReference type="EMBL" id="SFM07842.1"/>
    </source>
</evidence>
<dbReference type="CDD" id="cd07185">
    <property type="entry name" value="OmpA_C-like"/>
    <property type="match status" value="1"/>
</dbReference>
<organism evidence="10 11">
    <name type="scientific">Salibacterium qingdaonense</name>
    <dbReference type="NCBI Taxonomy" id="266892"/>
    <lineage>
        <taxon>Bacteria</taxon>
        <taxon>Bacillati</taxon>
        <taxon>Bacillota</taxon>
        <taxon>Bacilli</taxon>
        <taxon>Bacillales</taxon>
        <taxon>Bacillaceae</taxon>
    </lineage>
</organism>
<gene>
    <name evidence="10" type="ORF">SAMN04488054_1146</name>
</gene>
<protein>
    <submittedName>
        <fullName evidence="10">Chemotaxis protein MotB</fullName>
    </submittedName>
</protein>
<evidence type="ECO:0000256" key="7">
    <source>
        <dbReference type="PROSITE-ProRule" id="PRU00473"/>
    </source>
</evidence>
<accession>A0A1I4MWZ9</accession>
<evidence type="ECO:0000256" key="6">
    <source>
        <dbReference type="ARBA" id="ARBA00023136"/>
    </source>
</evidence>
<keyword evidence="4" id="KW-0812">Transmembrane</keyword>
<dbReference type="InterPro" id="IPR036737">
    <property type="entry name" value="OmpA-like_sf"/>
</dbReference>
<evidence type="ECO:0000256" key="5">
    <source>
        <dbReference type="ARBA" id="ARBA00022989"/>
    </source>
</evidence>
<dbReference type="RefSeq" id="WP_090927146.1">
    <property type="nucleotide sequence ID" value="NZ_FOTY01000014.1"/>
</dbReference>
<evidence type="ECO:0000256" key="2">
    <source>
        <dbReference type="ARBA" id="ARBA00008914"/>
    </source>
</evidence>
<dbReference type="GO" id="GO:0005886">
    <property type="term" value="C:plasma membrane"/>
    <property type="evidence" value="ECO:0007669"/>
    <property type="project" value="UniProtKB-SubCell"/>
</dbReference>
<feature type="region of interest" description="Disordered" evidence="8">
    <location>
        <begin position="62"/>
        <end position="98"/>
    </location>
</feature>
<keyword evidence="3" id="KW-1003">Cell membrane</keyword>
<dbReference type="EMBL" id="FOTY01000014">
    <property type="protein sequence ID" value="SFM07842.1"/>
    <property type="molecule type" value="Genomic_DNA"/>
</dbReference>
<dbReference type="PROSITE" id="PS51123">
    <property type="entry name" value="OMPA_2"/>
    <property type="match status" value="1"/>
</dbReference>
<dbReference type="Proteomes" id="UP000199668">
    <property type="component" value="Unassembled WGS sequence"/>
</dbReference>
<dbReference type="PANTHER" id="PTHR30329">
    <property type="entry name" value="STATOR ELEMENT OF FLAGELLAR MOTOR COMPLEX"/>
    <property type="match status" value="1"/>
</dbReference>
<dbReference type="OrthoDB" id="9815217at2"/>
<feature type="compositionally biased region" description="Basic and acidic residues" evidence="8">
    <location>
        <begin position="89"/>
        <end position="98"/>
    </location>
</feature>
<evidence type="ECO:0000256" key="8">
    <source>
        <dbReference type="SAM" id="MobiDB-lite"/>
    </source>
</evidence>
<feature type="compositionally biased region" description="Acidic residues" evidence="8">
    <location>
        <begin position="75"/>
        <end position="88"/>
    </location>
</feature>
<keyword evidence="5" id="KW-1133">Transmembrane helix</keyword>
<keyword evidence="6 7" id="KW-0472">Membrane</keyword>
<evidence type="ECO:0000313" key="11">
    <source>
        <dbReference type="Proteomes" id="UP000199668"/>
    </source>
</evidence>
<dbReference type="STRING" id="266892.SAMN04488054_1146"/>
<comment type="similarity">
    <text evidence="2">Belongs to the MotB family.</text>
</comment>
<dbReference type="AlphaFoldDB" id="A0A1I4MWZ9"/>
<feature type="domain" description="OmpA-like" evidence="9">
    <location>
        <begin position="125"/>
        <end position="246"/>
    </location>
</feature>
<dbReference type="Pfam" id="PF13677">
    <property type="entry name" value="MotB_plug"/>
    <property type="match status" value="1"/>
</dbReference>
<dbReference type="PANTHER" id="PTHR30329:SF16">
    <property type="entry name" value="CHEMOTAXIS MOTB PROTEIN"/>
    <property type="match status" value="1"/>
</dbReference>
<evidence type="ECO:0000256" key="4">
    <source>
        <dbReference type="ARBA" id="ARBA00022692"/>
    </source>
</evidence>
<evidence type="ECO:0000256" key="1">
    <source>
        <dbReference type="ARBA" id="ARBA00004162"/>
    </source>
</evidence>
<dbReference type="SUPFAM" id="SSF103088">
    <property type="entry name" value="OmpA-like"/>
    <property type="match status" value="1"/>
</dbReference>
<dbReference type="InterPro" id="IPR050330">
    <property type="entry name" value="Bact_OuterMem_StrucFunc"/>
</dbReference>
<name>A0A1I4MWZ9_9BACI</name>
<dbReference type="NCBIfam" id="NF005382">
    <property type="entry name" value="PRK06925.1"/>
    <property type="match status" value="1"/>
</dbReference>
<dbReference type="InterPro" id="IPR025713">
    <property type="entry name" value="MotB-like_N_dom"/>
</dbReference>
<keyword evidence="11" id="KW-1185">Reference proteome</keyword>
<dbReference type="Gene3D" id="3.30.1330.60">
    <property type="entry name" value="OmpA-like domain"/>
    <property type="match status" value="1"/>
</dbReference>
<sequence>MKRRSKEPEKGSPRWMTTFSDIILLVLVFFVMLFSMSVVDAKKFEAISESFQNRAILENFPSMVEMEEPNQSNSESEEENENETAADESSERTEEDRELDRLLQEVREYLQEHNLNDQISATRDDRGVVLVLQEQLLFESGEAEILTDAEPFLNKVGTLLQSLPNLVKVEGHTDERPISTFRYPSNWELSSARASSVIRYLTDNHPLPLDQFLAVGYGATRPIVPNDSTENLRENRRVVVVISDPEFEEELEQSAGGA</sequence>